<keyword evidence="5" id="KW-1185">Reference proteome</keyword>
<dbReference type="Gene3D" id="3.40.50.720">
    <property type="entry name" value="NAD(P)-binding Rossmann-like Domain"/>
    <property type="match status" value="1"/>
</dbReference>
<gene>
    <name evidence="4" type="ORF">ACFSFW_08970</name>
</gene>
<dbReference type="Proteomes" id="UP001597227">
    <property type="component" value="Unassembled WGS sequence"/>
</dbReference>
<dbReference type="InterPro" id="IPR051911">
    <property type="entry name" value="SDR_oxidoreductase"/>
</dbReference>
<evidence type="ECO:0000256" key="2">
    <source>
        <dbReference type="ARBA" id="ARBA00023002"/>
    </source>
</evidence>
<dbReference type="InterPro" id="IPR002347">
    <property type="entry name" value="SDR_fam"/>
</dbReference>
<dbReference type="RefSeq" id="WP_388037333.1">
    <property type="nucleotide sequence ID" value="NZ_JBHUEK010000010.1"/>
</dbReference>
<dbReference type="PROSITE" id="PS00061">
    <property type="entry name" value="ADH_SHORT"/>
    <property type="match status" value="1"/>
</dbReference>
<protein>
    <submittedName>
        <fullName evidence="4">Oxidoreductase</fullName>
    </submittedName>
</protein>
<comment type="caution">
    <text evidence="4">The sequence shown here is derived from an EMBL/GenBank/DDBJ whole genome shotgun (WGS) entry which is preliminary data.</text>
</comment>
<dbReference type="PRINTS" id="PR00080">
    <property type="entry name" value="SDRFAMILY"/>
</dbReference>
<keyword evidence="2" id="KW-0560">Oxidoreductase</keyword>
<dbReference type="CDD" id="cd05374">
    <property type="entry name" value="17beta-HSD-like_SDR_c"/>
    <property type="match status" value="1"/>
</dbReference>
<accession>A0ABW4MLY1</accession>
<evidence type="ECO:0000313" key="5">
    <source>
        <dbReference type="Proteomes" id="UP001597227"/>
    </source>
</evidence>
<reference evidence="5" key="1">
    <citation type="journal article" date="2019" name="Int. J. Syst. Evol. Microbiol.">
        <title>The Global Catalogue of Microorganisms (GCM) 10K type strain sequencing project: providing services to taxonomists for standard genome sequencing and annotation.</title>
        <authorList>
            <consortium name="The Broad Institute Genomics Platform"/>
            <consortium name="The Broad Institute Genome Sequencing Center for Infectious Disease"/>
            <person name="Wu L."/>
            <person name="Ma J."/>
        </authorList>
    </citation>
    <scope>NUCLEOTIDE SEQUENCE [LARGE SCALE GENOMIC DNA]</scope>
    <source>
        <strain evidence="5">CCUG 15531</strain>
    </source>
</reference>
<dbReference type="SUPFAM" id="SSF51735">
    <property type="entry name" value="NAD(P)-binding Rossmann-fold domains"/>
    <property type="match status" value="1"/>
</dbReference>
<dbReference type="InterPro" id="IPR036291">
    <property type="entry name" value="NAD(P)-bd_dom_sf"/>
</dbReference>
<dbReference type="PANTHER" id="PTHR43976">
    <property type="entry name" value="SHORT CHAIN DEHYDROGENASE"/>
    <property type="match status" value="1"/>
</dbReference>
<evidence type="ECO:0000256" key="3">
    <source>
        <dbReference type="RuleBase" id="RU000363"/>
    </source>
</evidence>
<dbReference type="NCBIfam" id="NF005372">
    <property type="entry name" value="PRK06914.1"/>
    <property type="match status" value="1"/>
</dbReference>
<dbReference type="InterPro" id="IPR020904">
    <property type="entry name" value="Sc_DH/Rdtase_CS"/>
</dbReference>
<dbReference type="EMBL" id="JBHUEK010000010">
    <property type="protein sequence ID" value="MFD1778798.1"/>
    <property type="molecule type" value="Genomic_DNA"/>
</dbReference>
<evidence type="ECO:0000313" key="4">
    <source>
        <dbReference type="EMBL" id="MFD1778798.1"/>
    </source>
</evidence>
<dbReference type="PANTHER" id="PTHR43976:SF16">
    <property type="entry name" value="SHORT-CHAIN DEHYDROGENASE_REDUCTASE FAMILY PROTEIN"/>
    <property type="match status" value="1"/>
</dbReference>
<sequence length="284" mass="31577">MEKPIVIITGASGGFGLLSSIEFLKKGYFVVATMRDLEKKKNVLHKLNDSTLEENLLFCQLDVTDAKSLHDFMGTLDKLGRIDILLNNAGFATGGFVEEISLNEYKAQFETNFFGLIEVTKLVLPYMRHQGSGKIINLSSISGKIGFPGLSPYVASKFALEGWSESLQLEVRPFGIDVALIEPGSFQTNIWSSGTKIAEQSLQSTSPYHHMMKKILARLEKGQNSYGDPLEVAQFIVKLAQKGSLSKLRYPVGKGVRSSIFLKNVLPWNRWEGIVLKMLGIERK</sequence>
<evidence type="ECO:0000256" key="1">
    <source>
        <dbReference type="ARBA" id="ARBA00006484"/>
    </source>
</evidence>
<organism evidence="4 5">
    <name type="scientific">Fredinandcohnia salidurans</name>
    <dbReference type="NCBI Taxonomy" id="2595041"/>
    <lineage>
        <taxon>Bacteria</taxon>
        <taxon>Bacillati</taxon>
        <taxon>Bacillota</taxon>
        <taxon>Bacilli</taxon>
        <taxon>Bacillales</taxon>
        <taxon>Bacillaceae</taxon>
        <taxon>Fredinandcohnia</taxon>
    </lineage>
</organism>
<proteinExistence type="inferred from homology"/>
<name>A0ABW4MLY1_9BACI</name>
<dbReference type="PRINTS" id="PR00081">
    <property type="entry name" value="GDHRDH"/>
</dbReference>
<comment type="similarity">
    <text evidence="1 3">Belongs to the short-chain dehydrogenases/reductases (SDR) family.</text>
</comment>
<dbReference type="Pfam" id="PF00106">
    <property type="entry name" value="adh_short"/>
    <property type="match status" value="1"/>
</dbReference>